<dbReference type="STRING" id="290397.Adeh_2884"/>
<evidence type="ECO:0000313" key="2">
    <source>
        <dbReference type="EMBL" id="ABC82654.1"/>
    </source>
</evidence>
<dbReference type="OrthoDB" id="9802771at2"/>
<accession>Q2IDJ2</accession>
<reference evidence="2 3" key="1">
    <citation type="submission" date="2006-01" db="EMBL/GenBank/DDBJ databases">
        <title>Complete sequence of Anaeromyxobacter dehalogenans 2CP-C.</title>
        <authorList>
            <consortium name="US DOE Joint Genome Institute"/>
            <person name="Copeland A."/>
            <person name="Lucas S."/>
            <person name="Lapidus A."/>
            <person name="Barry K."/>
            <person name="Detter J.C."/>
            <person name="Glavina T."/>
            <person name="Hammon N."/>
            <person name="Israni S."/>
            <person name="Pitluck S."/>
            <person name="Brettin T."/>
            <person name="Bruce D."/>
            <person name="Han C."/>
            <person name="Tapia R."/>
            <person name="Gilna P."/>
            <person name="Kiss H."/>
            <person name="Schmutz J."/>
            <person name="Larimer F."/>
            <person name="Land M."/>
            <person name="Kyrpides N."/>
            <person name="Anderson I."/>
            <person name="Sanford R.A."/>
            <person name="Ritalahti K.M."/>
            <person name="Thomas H.S."/>
            <person name="Kirby J.R."/>
            <person name="Zhulin I.B."/>
            <person name="Loeffler F.E."/>
            <person name="Richardson P."/>
        </authorList>
    </citation>
    <scope>NUCLEOTIDE SEQUENCE [LARGE SCALE GENOMIC DNA]</scope>
    <source>
        <strain evidence="2 3">2CP-C</strain>
    </source>
</reference>
<dbReference type="InterPro" id="IPR023753">
    <property type="entry name" value="FAD/NAD-binding_dom"/>
</dbReference>
<feature type="domain" description="FAD/NAD(P)-binding" evidence="1">
    <location>
        <begin position="4"/>
        <end position="304"/>
    </location>
</feature>
<dbReference type="EMBL" id="CP000251">
    <property type="protein sequence ID" value="ABC82654.1"/>
    <property type="molecule type" value="Genomic_DNA"/>
</dbReference>
<protein>
    <submittedName>
        <fullName evidence="2">FAD-dependent pyridine nucleotide-disulfide oxidoreductase</fullName>
    </submittedName>
</protein>
<dbReference type="RefSeq" id="WP_011421936.1">
    <property type="nucleotide sequence ID" value="NC_007760.1"/>
</dbReference>
<dbReference type="PRINTS" id="PR00368">
    <property type="entry name" value="FADPNR"/>
</dbReference>
<dbReference type="InterPro" id="IPR052541">
    <property type="entry name" value="SQRD"/>
</dbReference>
<proteinExistence type="predicted"/>
<name>Q2IDJ2_ANADE</name>
<dbReference type="PANTHER" id="PTHR43755">
    <property type="match status" value="1"/>
</dbReference>
<evidence type="ECO:0000313" key="3">
    <source>
        <dbReference type="Proteomes" id="UP000001935"/>
    </source>
</evidence>
<dbReference type="Pfam" id="PF07992">
    <property type="entry name" value="Pyr_redox_2"/>
    <property type="match status" value="1"/>
</dbReference>
<dbReference type="Proteomes" id="UP000001935">
    <property type="component" value="Chromosome"/>
</dbReference>
<dbReference type="SUPFAM" id="SSF51905">
    <property type="entry name" value="FAD/NAD(P)-binding domain"/>
    <property type="match status" value="2"/>
</dbReference>
<dbReference type="eggNOG" id="COG0446">
    <property type="taxonomic scope" value="Bacteria"/>
</dbReference>
<sequence>MNPSVLVLGGGVGGNVVATELRRLLPPDHRITVVERSDRFVLGASLLRIIVGEVRPEDVARPISGLTRHGIEVVTGEVEQIDPAARRVTVAGRALAADRLVVALGADLDASAVPGLAEAGHSFYSIEGAVALRDALARLDGGRVVVLTAAPAYKCPAAPYETALLVEWSLRRRGVRARCSIDLYAAEPGPMGVAGPAVSAAVRGLLGTKGIAYHPEHQVVRADAAARRLDFSNGASAAYDLLAFVAPHRAPRAVREAGLTGESGWVPVDRATLRTRFERVWAIGDVTGIPLKVGKPLPKAASFARGEAEVVARAIAAEVTGGEPAGAYAAMGECWVETGDGVAAFGHGDFFAEPAPAVSLEPPGEEAHRAKEAWEREWLARWG</sequence>
<dbReference type="Gene3D" id="3.50.50.60">
    <property type="entry name" value="FAD/NAD(P)-binding domain"/>
    <property type="match status" value="2"/>
</dbReference>
<dbReference type="HOGENOM" id="CLU_030742_5_1_7"/>
<dbReference type="InterPro" id="IPR036188">
    <property type="entry name" value="FAD/NAD-bd_sf"/>
</dbReference>
<organism evidence="2 3">
    <name type="scientific">Anaeromyxobacter dehalogenans (strain 2CP-C)</name>
    <dbReference type="NCBI Taxonomy" id="290397"/>
    <lineage>
        <taxon>Bacteria</taxon>
        <taxon>Pseudomonadati</taxon>
        <taxon>Myxococcota</taxon>
        <taxon>Myxococcia</taxon>
        <taxon>Myxococcales</taxon>
        <taxon>Cystobacterineae</taxon>
        <taxon>Anaeromyxobacteraceae</taxon>
        <taxon>Anaeromyxobacter</taxon>
    </lineage>
</organism>
<dbReference type="GO" id="GO:0016491">
    <property type="term" value="F:oxidoreductase activity"/>
    <property type="evidence" value="ECO:0007669"/>
    <property type="project" value="InterPro"/>
</dbReference>
<gene>
    <name evidence="2" type="ordered locus">Adeh_2884</name>
</gene>
<dbReference type="AlphaFoldDB" id="Q2IDJ2"/>
<dbReference type="KEGG" id="ade:Adeh_2884"/>
<evidence type="ECO:0000259" key="1">
    <source>
        <dbReference type="Pfam" id="PF07992"/>
    </source>
</evidence>
<dbReference type="PANTHER" id="PTHR43755:SF1">
    <property type="entry name" value="FAD-DEPENDENT PYRIDINE NUCLEOTIDE-DISULPHIDE OXIDOREDUCTASE"/>
    <property type="match status" value="1"/>
</dbReference>